<comment type="similarity">
    <text evidence="2">Belongs to the bacterial solute-binding protein 2 family.</text>
</comment>
<dbReference type="Pfam" id="PF13407">
    <property type="entry name" value="Peripla_BP_4"/>
    <property type="match status" value="1"/>
</dbReference>
<dbReference type="eggNOG" id="COG1879">
    <property type="taxonomic scope" value="Bacteria"/>
</dbReference>
<evidence type="ECO:0000313" key="6">
    <source>
        <dbReference type="EMBL" id="EAU44551.1"/>
    </source>
</evidence>
<evidence type="ECO:0000259" key="5">
    <source>
        <dbReference type="Pfam" id="PF13407"/>
    </source>
</evidence>
<name>Q0FK54_SALBH</name>
<accession>Q0FK54</accession>
<dbReference type="SUPFAM" id="SSF53822">
    <property type="entry name" value="Periplasmic binding protein-like I"/>
    <property type="match status" value="1"/>
</dbReference>
<dbReference type="EMBL" id="AATQ01000043">
    <property type="protein sequence ID" value="EAU44551.1"/>
    <property type="molecule type" value="Genomic_DNA"/>
</dbReference>
<dbReference type="PANTHER" id="PTHR46847:SF1">
    <property type="entry name" value="D-ALLOSE-BINDING PERIPLASMIC PROTEIN-RELATED"/>
    <property type="match status" value="1"/>
</dbReference>
<evidence type="ECO:0000256" key="1">
    <source>
        <dbReference type="ARBA" id="ARBA00004196"/>
    </source>
</evidence>
<dbReference type="GO" id="GO:0030313">
    <property type="term" value="C:cell envelope"/>
    <property type="evidence" value="ECO:0007669"/>
    <property type="project" value="UniProtKB-SubCell"/>
</dbReference>
<dbReference type="InterPro" id="IPR025997">
    <property type="entry name" value="SBP_2_dom"/>
</dbReference>
<evidence type="ECO:0000256" key="4">
    <source>
        <dbReference type="SAM" id="SignalP"/>
    </source>
</evidence>
<feature type="domain" description="Periplasmic binding protein" evidence="5">
    <location>
        <begin position="33"/>
        <end position="301"/>
    </location>
</feature>
<evidence type="ECO:0000256" key="2">
    <source>
        <dbReference type="ARBA" id="ARBA00007639"/>
    </source>
</evidence>
<dbReference type="STRING" id="314265.R2601_06158"/>
<dbReference type="RefSeq" id="WP_007803075.1">
    <property type="nucleotide sequence ID" value="NZ_DS022277.1"/>
</dbReference>
<dbReference type="HOGENOM" id="CLU_775785_0_0_5"/>
<feature type="signal peptide" evidence="4">
    <location>
        <begin position="1"/>
        <end position="25"/>
    </location>
</feature>
<evidence type="ECO:0000313" key="7">
    <source>
        <dbReference type="Proteomes" id="UP000006230"/>
    </source>
</evidence>
<gene>
    <name evidence="6" type="ORF">R2601_06158</name>
</gene>
<protein>
    <submittedName>
        <fullName evidence="6">Secreted sugar-binding protein</fullName>
    </submittedName>
</protein>
<dbReference type="InterPro" id="IPR028082">
    <property type="entry name" value="Peripla_BP_I"/>
</dbReference>
<sequence>MENGKKLRAGAVTMALALGGSAALAELPDSGSIVMFGQSRENPYFGQNAVGAADVAKQFGWDLTYVESATQEQQDAAIQQLLATGGDPLGIVLNPVSGAAAVASELAITSAEIPLVLLNQVPSAEQGALFVAYGGVNDYLSGVNAAQLLVAGAEKAGVTLGDGLVVNTVAGHTAAQQRVQGFRDEMARSFPDGVSILADVNSGGFLENEGYSIGSQIIPANAGKFNWVYGVNDALAYGAMRAAKESGLEPGKDALFVGGTCMNATTNEAVMNGELVGTSIQSPYIEGAAAMWALAAYLNTGEVVDGETSLSPDTPPSIDEPPHKWNFMPNTMLDGSPASYEQTKIWGKSASELCDYN</sequence>
<dbReference type="PANTHER" id="PTHR46847">
    <property type="entry name" value="D-ALLOSE-BINDING PERIPLASMIC PROTEIN-RELATED"/>
    <property type="match status" value="1"/>
</dbReference>
<keyword evidence="3 4" id="KW-0732">Signal</keyword>
<dbReference type="Gene3D" id="3.40.50.2300">
    <property type="match status" value="2"/>
</dbReference>
<dbReference type="CDD" id="cd01536">
    <property type="entry name" value="PBP1_ABC_sugar_binding-like"/>
    <property type="match status" value="1"/>
</dbReference>
<feature type="chain" id="PRO_5004171945" evidence="4">
    <location>
        <begin position="26"/>
        <end position="357"/>
    </location>
</feature>
<proteinExistence type="inferred from homology"/>
<dbReference type="GO" id="GO:0030246">
    <property type="term" value="F:carbohydrate binding"/>
    <property type="evidence" value="ECO:0007669"/>
    <property type="project" value="UniProtKB-ARBA"/>
</dbReference>
<comment type="caution">
    <text evidence="6">The sequence shown here is derived from an EMBL/GenBank/DDBJ whole genome shotgun (WGS) entry which is preliminary data.</text>
</comment>
<dbReference type="AlphaFoldDB" id="Q0FK54"/>
<keyword evidence="7" id="KW-1185">Reference proteome</keyword>
<dbReference type="Proteomes" id="UP000006230">
    <property type="component" value="Unassembled WGS sequence"/>
</dbReference>
<evidence type="ECO:0000256" key="3">
    <source>
        <dbReference type="ARBA" id="ARBA00022729"/>
    </source>
</evidence>
<organism evidence="6 7">
    <name type="scientific">Salipiger bermudensis (strain DSM 26914 / JCM 13377 / KCTC 12554 / HTCC2601)</name>
    <name type="common">Pelagibaca bermudensis</name>
    <dbReference type="NCBI Taxonomy" id="314265"/>
    <lineage>
        <taxon>Bacteria</taxon>
        <taxon>Pseudomonadati</taxon>
        <taxon>Pseudomonadota</taxon>
        <taxon>Alphaproteobacteria</taxon>
        <taxon>Rhodobacterales</taxon>
        <taxon>Roseobacteraceae</taxon>
        <taxon>Salipiger</taxon>
    </lineage>
</organism>
<reference evidence="6 7" key="1">
    <citation type="journal article" date="2010" name="J. Bacteriol.">
        <title>Genome sequences of Pelagibaca bermudensis HTCC2601T and Maritimibacter alkaliphilus HTCC2654T, the type strains of two marine Roseobacter genera.</title>
        <authorList>
            <person name="Thrash J.C."/>
            <person name="Cho J.C."/>
            <person name="Ferriera S."/>
            <person name="Johnson J."/>
            <person name="Vergin K.L."/>
            <person name="Giovannoni S.J."/>
        </authorList>
    </citation>
    <scope>NUCLEOTIDE SEQUENCE [LARGE SCALE GENOMIC DNA]</scope>
    <source>
        <strain evidence="7">DSM 26914 / JCM 13377 / KCTC 12554 / HTCC2601</strain>
    </source>
</reference>
<comment type="subcellular location">
    <subcellularLocation>
        <location evidence="1">Cell envelope</location>
    </subcellularLocation>
</comment>